<accession>A0A292Q864</accession>
<gene>
    <name evidence="11" type="ORF">GSTUAT00001023001</name>
</gene>
<proteinExistence type="inferred from homology"/>
<dbReference type="GO" id="GO:0031201">
    <property type="term" value="C:SNARE complex"/>
    <property type="evidence" value="ECO:0007669"/>
    <property type="project" value="TreeGrafter"/>
</dbReference>
<feature type="transmembrane region" description="Helical" evidence="9">
    <location>
        <begin position="261"/>
        <end position="281"/>
    </location>
</feature>
<dbReference type="GO" id="GO:0000149">
    <property type="term" value="F:SNARE binding"/>
    <property type="evidence" value="ECO:0007669"/>
    <property type="project" value="TreeGrafter"/>
</dbReference>
<dbReference type="GO" id="GO:0048280">
    <property type="term" value="P:vesicle fusion with Golgi apparatus"/>
    <property type="evidence" value="ECO:0007669"/>
    <property type="project" value="TreeGrafter"/>
</dbReference>
<evidence type="ECO:0000259" key="10">
    <source>
        <dbReference type="SMART" id="SM00397"/>
    </source>
</evidence>
<evidence type="ECO:0000256" key="8">
    <source>
        <dbReference type="ARBA" id="ARBA00023136"/>
    </source>
</evidence>
<keyword evidence="7" id="KW-0175">Coiled coil</keyword>
<dbReference type="AlphaFoldDB" id="A0A292Q864"/>
<dbReference type="SMART" id="SM00397">
    <property type="entry name" value="t_SNARE"/>
    <property type="match status" value="1"/>
</dbReference>
<evidence type="ECO:0000256" key="2">
    <source>
        <dbReference type="ARBA" id="ARBA00006108"/>
    </source>
</evidence>
<keyword evidence="5" id="KW-0653">Protein transport</keyword>
<dbReference type="GO" id="GO:0012507">
    <property type="term" value="C:ER to Golgi transport vesicle membrane"/>
    <property type="evidence" value="ECO:0007669"/>
    <property type="project" value="TreeGrafter"/>
</dbReference>
<dbReference type="FunFam" id="1.20.5.110:FF:000002">
    <property type="entry name" value="Vesicle transport through interaction with t-SNAREsB"/>
    <property type="match status" value="1"/>
</dbReference>
<dbReference type="GO" id="GO:0005829">
    <property type="term" value="C:cytosol"/>
    <property type="evidence" value="ECO:0007669"/>
    <property type="project" value="GOC"/>
</dbReference>
<evidence type="ECO:0000256" key="3">
    <source>
        <dbReference type="ARBA" id="ARBA00022448"/>
    </source>
</evidence>
<dbReference type="SUPFAM" id="SSF58038">
    <property type="entry name" value="SNARE fusion complex"/>
    <property type="match status" value="1"/>
</dbReference>
<keyword evidence="6 9" id="KW-1133">Transmembrane helix</keyword>
<comment type="similarity">
    <text evidence="2">Belongs to the VTI1 family.</text>
</comment>
<dbReference type="InterPro" id="IPR007705">
    <property type="entry name" value="Vesicle_trsprt_v-SNARE_N"/>
</dbReference>
<evidence type="ECO:0000256" key="1">
    <source>
        <dbReference type="ARBA" id="ARBA00004211"/>
    </source>
</evidence>
<dbReference type="GO" id="GO:0005789">
    <property type="term" value="C:endoplasmic reticulum membrane"/>
    <property type="evidence" value="ECO:0007669"/>
    <property type="project" value="TreeGrafter"/>
</dbReference>
<sequence>MLTEAPKTSPRFNPLHHQPPLKHFSTLSFLSISAPPYRPTLSPLATSFEISYQIINMSNALDSDPGSELFASYEADFKLVRADITQKLDQIPELSGEPRKAAIRAAERAVDEADEILGQMSLEINNIPSAQRSKIKPRLRNYAHDLDISRHSLVKHAQNIDRDALFGARSKSGSGDAVVDQRQQLLSGTDRLERSSQRLRDSQRVANETEEIGASILGDLGRQREQIVNTHNTLNDSERFLDRSIKTLRGMARRMATNRMITIAIITVLVLLIIAVIVSRFR</sequence>
<dbReference type="GO" id="GO:0006891">
    <property type="term" value="P:intra-Golgi vesicle-mediated transport"/>
    <property type="evidence" value="ECO:0007669"/>
    <property type="project" value="TreeGrafter"/>
</dbReference>
<organism evidence="11 12">
    <name type="scientific">Tuber aestivum</name>
    <name type="common">summer truffle</name>
    <dbReference type="NCBI Taxonomy" id="59557"/>
    <lineage>
        <taxon>Eukaryota</taxon>
        <taxon>Fungi</taxon>
        <taxon>Dikarya</taxon>
        <taxon>Ascomycota</taxon>
        <taxon>Pezizomycotina</taxon>
        <taxon>Pezizomycetes</taxon>
        <taxon>Pezizales</taxon>
        <taxon>Tuberaceae</taxon>
        <taxon>Tuber</taxon>
    </lineage>
</organism>
<evidence type="ECO:0000256" key="4">
    <source>
        <dbReference type="ARBA" id="ARBA00022692"/>
    </source>
</evidence>
<evidence type="ECO:0000313" key="12">
    <source>
        <dbReference type="Proteomes" id="UP001412239"/>
    </source>
</evidence>
<dbReference type="PANTHER" id="PTHR21230:SF26">
    <property type="entry name" value="VESICLE TRANSPORT THROUGH INTERACTION WITH T-SNARES HOMOLOG 1A"/>
    <property type="match status" value="1"/>
</dbReference>
<evidence type="ECO:0000256" key="5">
    <source>
        <dbReference type="ARBA" id="ARBA00022927"/>
    </source>
</evidence>
<evidence type="ECO:0000256" key="6">
    <source>
        <dbReference type="ARBA" id="ARBA00022989"/>
    </source>
</evidence>
<evidence type="ECO:0000256" key="9">
    <source>
        <dbReference type="SAM" id="Phobius"/>
    </source>
</evidence>
<dbReference type="GO" id="GO:0016236">
    <property type="term" value="P:macroautophagy"/>
    <property type="evidence" value="ECO:0007669"/>
    <property type="project" value="TreeGrafter"/>
</dbReference>
<dbReference type="GO" id="GO:0005484">
    <property type="term" value="F:SNAP receptor activity"/>
    <property type="evidence" value="ECO:0007669"/>
    <property type="project" value="TreeGrafter"/>
</dbReference>
<dbReference type="PANTHER" id="PTHR21230">
    <property type="entry name" value="VESICLE TRANSPORT V-SNARE PROTEIN VTI1-RELATED"/>
    <property type="match status" value="1"/>
</dbReference>
<keyword evidence="3" id="KW-0813">Transport</keyword>
<protein>
    <recommendedName>
        <fullName evidence="10">t-SNARE coiled-coil homology domain-containing protein</fullName>
    </recommendedName>
</protein>
<name>A0A292Q864_9PEZI</name>
<dbReference type="InterPro" id="IPR010989">
    <property type="entry name" value="SNARE"/>
</dbReference>
<dbReference type="Proteomes" id="UP001412239">
    <property type="component" value="Unassembled WGS sequence"/>
</dbReference>
<dbReference type="CDD" id="cd15862">
    <property type="entry name" value="SNARE_Vti1"/>
    <property type="match status" value="1"/>
</dbReference>
<dbReference type="Pfam" id="PF12352">
    <property type="entry name" value="V-SNARE_C"/>
    <property type="match status" value="1"/>
</dbReference>
<evidence type="ECO:0000256" key="7">
    <source>
        <dbReference type="ARBA" id="ARBA00023054"/>
    </source>
</evidence>
<dbReference type="Gene3D" id="1.20.5.110">
    <property type="match status" value="1"/>
</dbReference>
<keyword evidence="4 9" id="KW-0812">Transmembrane</keyword>
<dbReference type="Pfam" id="PF05008">
    <property type="entry name" value="V-SNARE"/>
    <property type="match status" value="1"/>
</dbReference>
<keyword evidence="12" id="KW-1185">Reference proteome</keyword>
<dbReference type="GO" id="GO:0031902">
    <property type="term" value="C:late endosome membrane"/>
    <property type="evidence" value="ECO:0007669"/>
    <property type="project" value="TreeGrafter"/>
</dbReference>
<keyword evidence="8 9" id="KW-0472">Membrane</keyword>
<dbReference type="GO" id="GO:0042147">
    <property type="term" value="P:retrograde transport, endosome to Golgi"/>
    <property type="evidence" value="ECO:0007669"/>
    <property type="project" value="TreeGrafter"/>
</dbReference>
<dbReference type="GO" id="GO:0006896">
    <property type="term" value="P:Golgi to vacuole transport"/>
    <property type="evidence" value="ECO:0007669"/>
    <property type="project" value="TreeGrafter"/>
</dbReference>
<dbReference type="GO" id="GO:0006886">
    <property type="term" value="P:intracellular protein transport"/>
    <property type="evidence" value="ECO:0007669"/>
    <property type="project" value="InterPro"/>
</dbReference>
<dbReference type="InterPro" id="IPR038407">
    <property type="entry name" value="v-SNARE_N_sf"/>
</dbReference>
<dbReference type="InterPro" id="IPR000727">
    <property type="entry name" value="T_SNARE_dom"/>
</dbReference>
<reference evidence="11" key="1">
    <citation type="submission" date="2015-10" db="EMBL/GenBank/DDBJ databases">
        <authorList>
            <person name="Regsiter A."/>
            <person name="william w."/>
        </authorList>
    </citation>
    <scope>NUCLEOTIDE SEQUENCE</scope>
    <source>
        <strain evidence="11">Montdore</strain>
    </source>
</reference>
<dbReference type="SUPFAM" id="SSF47661">
    <property type="entry name" value="t-snare proteins"/>
    <property type="match status" value="1"/>
</dbReference>
<feature type="domain" description="T-SNARE coiled-coil homology" evidence="10">
    <location>
        <begin position="184"/>
        <end position="251"/>
    </location>
</feature>
<evidence type="ECO:0000313" key="11">
    <source>
        <dbReference type="EMBL" id="CUS14953.1"/>
    </source>
</evidence>
<comment type="subcellular location">
    <subcellularLocation>
        <location evidence="1">Membrane</location>
        <topology evidence="1">Single-pass type IV membrane protein</topology>
    </subcellularLocation>
</comment>
<dbReference type="EMBL" id="LN890954">
    <property type="protein sequence ID" value="CUS14953.1"/>
    <property type="molecule type" value="Genomic_DNA"/>
</dbReference>
<dbReference type="Gene3D" id="1.20.58.400">
    <property type="entry name" value="t-snare proteins"/>
    <property type="match status" value="1"/>
</dbReference>
<dbReference type="GO" id="GO:0005794">
    <property type="term" value="C:Golgi apparatus"/>
    <property type="evidence" value="ECO:0007669"/>
    <property type="project" value="TreeGrafter"/>
</dbReference>